<dbReference type="AlphaFoldDB" id="A0A449I168"/>
<dbReference type="EMBL" id="CAACYH010000004">
    <property type="protein sequence ID" value="VFB13148.1"/>
    <property type="molecule type" value="Genomic_DNA"/>
</dbReference>
<dbReference type="Proteomes" id="UP000396835">
    <property type="component" value="Unassembled WGS sequence"/>
</dbReference>
<organism evidence="1 2">
    <name type="scientific">Prevotella heparinolytica</name>
    <dbReference type="NCBI Taxonomy" id="28113"/>
    <lineage>
        <taxon>Bacteria</taxon>
        <taxon>Pseudomonadati</taxon>
        <taxon>Bacteroidota</taxon>
        <taxon>Bacteroidia</taxon>
        <taxon>Bacteroidales</taxon>
        <taxon>Bacteroidaceae</taxon>
        <taxon>Bacteroides</taxon>
    </lineage>
</organism>
<sequence>MNLNFAVLFLVRKMTAELMEEKNIYILDVSPLHLGSLYRCPWLEIYMQHARHIFAARWIYISIKAVIQISLAREASQ</sequence>
<evidence type="ECO:0000313" key="2">
    <source>
        <dbReference type="Proteomes" id="UP000396835"/>
    </source>
</evidence>
<gene>
    <name evidence="1" type="ORF">NCTC7812_00669</name>
</gene>
<proteinExistence type="predicted"/>
<protein>
    <submittedName>
        <fullName evidence="1">Uncharacterized protein</fullName>
    </submittedName>
</protein>
<accession>A0A449I168</accession>
<name>A0A449I168_9BACE</name>
<reference evidence="1 2" key="1">
    <citation type="submission" date="2019-02" db="EMBL/GenBank/DDBJ databases">
        <authorList>
            <consortium name="Pathogen Informatics"/>
        </authorList>
    </citation>
    <scope>NUCLEOTIDE SEQUENCE [LARGE SCALE GENOMIC DNA]</scope>
    <source>
        <strain evidence="1 2">3012STDY7078512</strain>
    </source>
</reference>
<evidence type="ECO:0000313" key="1">
    <source>
        <dbReference type="EMBL" id="VFB13148.1"/>
    </source>
</evidence>